<dbReference type="AlphaFoldDB" id="A0A1F4W103"/>
<keyword evidence="1" id="KW-0812">Transmembrane</keyword>
<protein>
    <submittedName>
        <fullName evidence="2">Uncharacterized protein</fullName>
    </submittedName>
</protein>
<proteinExistence type="predicted"/>
<reference evidence="2 3" key="1">
    <citation type="journal article" date="2016" name="Nat. Commun.">
        <title>Thousands of microbial genomes shed light on interconnected biogeochemical processes in an aquifer system.</title>
        <authorList>
            <person name="Anantharaman K."/>
            <person name="Brown C.T."/>
            <person name="Hug L.A."/>
            <person name="Sharon I."/>
            <person name="Castelle C.J."/>
            <person name="Probst A.J."/>
            <person name="Thomas B.C."/>
            <person name="Singh A."/>
            <person name="Wilkins M.J."/>
            <person name="Karaoz U."/>
            <person name="Brodie E.L."/>
            <person name="Williams K.H."/>
            <person name="Hubbard S.S."/>
            <person name="Banfield J.F."/>
        </authorList>
    </citation>
    <scope>NUCLEOTIDE SEQUENCE [LARGE SCALE GENOMIC DNA]</scope>
</reference>
<keyword evidence="1" id="KW-1133">Transmembrane helix</keyword>
<evidence type="ECO:0000256" key="1">
    <source>
        <dbReference type="SAM" id="Phobius"/>
    </source>
</evidence>
<feature type="transmembrane region" description="Helical" evidence="1">
    <location>
        <begin position="15"/>
        <end position="35"/>
    </location>
</feature>
<evidence type="ECO:0000313" key="2">
    <source>
        <dbReference type="EMBL" id="OGC63040.1"/>
    </source>
</evidence>
<accession>A0A1F4W103</accession>
<name>A0A1F4W103_UNCKA</name>
<dbReference type="Proteomes" id="UP000176614">
    <property type="component" value="Unassembled WGS sequence"/>
</dbReference>
<sequence length="185" mass="21181">MPLPKIKINSRNKKVLVSVVLLVAIGAFVSFYLFLKVKKSKNFLEMTYEEKAVVVDNYINSLQNQLPANLISTQTNPNQVTIERNGETITADFTDQLILDCRRKDTIIGGFSVYNLGVVYGNWSVGGKMKKIEQLLQIPMEKKVQIMKEYSPQWPLRADLQQKKSGDYVLYSASVYMDNCDWMKL</sequence>
<keyword evidence="1" id="KW-0472">Membrane</keyword>
<organism evidence="2 3">
    <name type="scientific">candidate division WWE3 bacterium RIFOXYA2_FULL_46_9</name>
    <dbReference type="NCBI Taxonomy" id="1802636"/>
    <lineage>
        <taxon>Bacteria</taxon>
        <taxon>Katanobacteria</taxon>
    </lineage>
</organism>
<comment type="caution">
    <text evidence="2">The sequence shown here is derived from an EMBL/GenBank/DDBJ whole genome shotgun (WGS) entry which is preliminary data.</text>
</comment>
<gene>
    <name evidence="2" type="ORF">A2264_03825</name>
</gene>
<dbReference type="EMBL" id="MEVT01000009">
    <property type="protein sequence ID" value="OGC63040.1"/>
    <property type="molecule type" value="Genomic_DNA"/>
</dbReference>
<evidence type="ECO:0000313" key="3">
    <source>
        <dbReference type="Proteomes" id="UP000176614"/>
    </source>
</evidence>